<keyword evidence="3" id="KW-1185">Reference proteome</keyword>
<keyword evidence="1" id="KW-0812">Transmembrane</keyword>
<comment type="caution">
    <text evidence="2">The sequence shown here is derived from an EMBL/GenBank/DDBJ whole genome shotgun (WGS) entry which is preliminary data.</text>
</comment>
<keyword evidence="1" id="KW-0472">Membrane</keyword>
<name>A0ABR6NHT1_9SPHN</name>
<sequence length="252" mass="28259">MKWTLGLMGFAGLAIFGSVLVLTYVSPIHVERAARVFVQSQIKRQIKNELGIHPREAREVGVGGMAEVLAQRNKEEISVLRQYLASGLDAQIADTLAKMQDADCECREFMRRGLDRVGQSRLSNLQHADPQLRRIIQGKYSEIVTDLLRDLRIYLSTSMLAFVLLLVLSIARPSYTRQLFVPGILLGVTVATGSVIYLFGQNWFFTLLYGDFVGWTYGLWLLLIFGLFCDIVLFKAKVTTRIVDALSPAVPC</sequence>
<evidence type="ECO:0000313" key="3">
    <source>
        <dbReference type="Proteomes" id="UP001138540"/>
    </source>
</evidence>
<feature type="transmembrane region" description="Helical" evidence="1">
    <location>
        <begin position="212"/>
        <end position="234"/>
    </location>
</feature>
<proteinExistence type="predicted"/>
<reference evidence="2 3" key="1">
    <citation type="submission" date="2020-08" db="EMBL/GenBank/DDBJ databases">
        <title>Exploring microbial biodiversity for novel pathways involved in the catabolism of aromatic compounds derived from lignin.</title>
        <authorList>
            <person name="Elkins J."/>
        </authorList>
    </citation>
    <scope>NUCLEOTIDE SEQUENCE [LARGE SCALE GENOMIC DNA]</scope>
    <source>
        <strain evidence="2 3">B1D3A</strain>
    </source>
</reference>
<dbReference type="EMBL" id="JACHKA010000001">
    <property type="protein sequence ID" value="MBB5986839.1"/>
    <property type="molecule type" value="Genomic_DNA"/>
</dbReference>
<feature type="transmembrane region" description="Helical" evidence="1">
    <location>
        <begin position="153"/>
        <end position="172"/>
    </location>
</feature>
<organism evidence="2 3">
    <name type="scientific">Sphingobium lignivorans</name>
    <dbReference type="NCBI Taxonomy" id="2735886"/>
    <lineage>
        <taxon>Bacteria</taxon>
        <taxon>Pseudomonadati</taxon>
        <taxon>Pseudomonadota</taxon>
        <taxon>Alphaproteobacteria</taxon>
        <taxon>Sphingomonadales</taxon>
        <taxon>Sphingomonadaceae</taxon>
        <taxon>Sphingobium</taxon>
    </lineage>
</organism>
<dbReference type="Proteomes" id="UP001138540">
    <property type="component" value="Unassembled WGS sequence"/>
</dbReference>
<evidence type="ECO:0000256" key="1">
    <source>
        <dbReference type="SAM" id="Phobius"/>
    </source>
</evidence>
<accession>A0ABR6NHT1</accession>
<gene>
    <name evidence="2" type="ORF">HNP60_002813</name>
</gene>
<keyword evidence="1" id="KW-1133">Transmembrane helix</keyword>
<dbReference type="RefSeq" id="WP_184154805.1">
    <property type="nucleotide sequence ID" value="NZ_JACHKA010000001.1"/>
</dbReference>
<evidence type="ECO:0000313" key="2">
    <source>
        <dbReference type="EMBL" id="MBB5986839.1"/>
    </source>
</evidence>
<protein>
    <submittedName>
        <fullName evidence="2">Uncharacterized protein</fullName>
    </submittedName>
</protein>
<feature type="transmembrane region" description="Helical" evidence="1">
    <location>
        <begin position="179"/>
        <end position="200"/>
    </location>
</feature>